<reference evidence="3 4" key="1">
    <citation type="submission" date="2018-12" db="EMBL/GenBank/DDBJ databases">
        <authorList>
            <consortium name="Pathogen Informatics"/>
        </authorList>
    </citation>
    <scope>NUCLEOTIDE SEQUENCE [LARGE SCALE GENOMIC DNA]</scope>
    <source>
        <strain evidence="3 4">NCTC10437</strain>
    </source>
</reference>
<proteinExistence type="predicted"/>
<feature type="signal peptide" evidence="2">
    <location>
        <begin position="1"/>
        <end position="31"/>
    </location>
</feature>
<feature type="chain" id="PRO_5018754457" evidence="2">
    <location>
        <begin position="32"/>
        <end position="105"/>
    </location>
</feature>
<dbReference type="KEGG" id="mauu:NCTC10437_03786"/>
<gene>
    <name evidence="3" type="ORF">NCTC10437_03786</name>
</gene>
<sequence length="105" mass="10214">MKVTRKHAAAMLVSAAAGVLVPLALPAVGQAQEPVPVCPVGMYWNVEAAACLYDVDVYVNPPNPIVGPVGPVGVGGVVGPVGVGPVGPGPVGPGPVGPGPVGPRR</sequence>
<evidence type="ECO:0000256" key="2">
    <source>
        <dbReference type="SAM" id="SignalP"/>
    </source>
</evidence>
<evidence type="ECO:0000313" key="4">
    <source>
        <dbReference type="Proteomes" id="UP000279306"/>
    </source>
</evidence>
<feature type="region of interest" description="Disordered" evidence="1">
    <location>
        <begin position="85"/>
        <end position="105"/>
    </location>
</feature>
<dbReference type="STRING" id="1791.GCA_001049355_02180"/>
<name>A0A3S5EJR1_MYCAU</name>
<keyword evidence="4" id="KW-1185">Reference proteome</keyword>
<dbReference type="Proteomes" id="UP000279306">
    <property type="component" value="Chromosome"/>
</dbReference>
<evidence type="ECO:0000256" key="1">
    <source>
        <dbReference type="SAM" id="MobiDB-lite"/>
    </source>
</evidence>
<evidence type="ECO:0000313" key="3">
    <source>
        <dbReference type="EMBL" id="VEG56789.1"/>
    </source>
</evidence>
<organism evidence="3 4">
    <name type="scientific">Mycolicibacterium aurum</name>
    <name type="common">Mycobacterium aurum</name>
    <dbReference type="NCBI Taxonomy" id="1791"/>
    <lineage>
        <taxon>Bacteria</taxon>
        <taxon>Bacillati</taxon>
        <taxon>Actinomycetota</taxon>
        <taxon>Actinomycetes</taxon>
        <taxon>Mycobacteriales</taxon>
        <taxon>Mycobacteriaceae</taxon>
        <taxon>Mycolicibacterium</taxon>
    </lineage>
</organism>
<dbReference type="RefSeq" id="WP_048632076.1">
    <property type="nucleotide sequence ID" value="NZ_CVQQ01000005.1"/>
</dbReference>
<feature type="compositionally biased region" description="Pro residues" evidence="1">
    <location>
        <begin position="87"/>
        <end position="105"/>
    </location>
</feature>
<protein>
    <submittedName>
        <fullName evidence="3">Uncharacterized protein</fullName>
    </submittedName>
</protein>
<dbReference type="EMBL" id="LR134356">
    <property type="protein sequence ID" value="VEG56789.1"/>
    <property type="molecule type" value="Genomic_DNA"/>
</dbReference>
<dbReference type="AlphaFoldDB" id="A0A3S5EJR1"/>
<accession>A0A3S5EJR1</accession>
<keyword evidence="2" id="KW-0732">Signal</keyword>